<evidence type="ECO:0000256" key="1">
    <source>
        <dbReference type="ARBA" id="ARBA00023172"/>
    </source>
</evidence>
<gene>
    <name evidence="2" type="ORF">PUR21_13650</name>
</gene>
<dbReference type="InterPro" id="IPR011010">
    <property type="entry name" value="DNA_brk_join_enz"/>
</dbReference>
<accession>A0ABU9ZB79</accession>
<sequence length="669" mass="74536">MAPNARPVVRLVNQTATRNLEHYVESARLSPAFGPIPFDEHEWRIDISTPTKPTGSQTGKLVFTQGSTSRNSTKRDASPFAEPFNSFVKAFVRFNEQSRHKSVNYIRKIIATTRILYRASADVDHDPRLMSGSTFTKAEALLKAANKQGEYSDQTANRMGVLLEAIAHTLTETGIASRRIDFRNSVPRSGEMRPLDGEDERMPTDEVLRALFRVSAADLADSDRLLMRLVELLWVGPWRLNEVLRLPLDCEVYRPRTVNGVPVLDDAGAPVMDYGIRHSGSKGALGAVKWIPTSMVSVARRAMAEIRQITSASREVCLWMEANPGRACLQGSWRGTSRDDVLSAKDAAKALNLAHRTSFNAFAKRTGIREIPLRKGLTGFGYRQGDIEDAVLALLKPIAKGDNLKRSEYLFVVPRNYFHETRTSRPSIIDIVSHSDVSDFLGGKSGTQSIFERLDLRAQDGQRYKLTSHQIRHFLNTIAAENGLGEHERAVWSGRADIKHNEAYDHETGYQLAERARKMLEDDRMQGPIASTFQRLPPVERSAFSLVQLATVHTTDIGLCLHDWGAAPCPHHGACASCRDCAIIKGDPVHRARIEILLEEEQITLGRALAEVEDGTYGASNFVEHGRRMIAGYRSMLAIHDDPKIEDGTMVQLEPVEAREGLLEDATLQ</sequence>
<reference evidence="2 3" key="1">
    <citation type="journal article" date="2023" name="PLoS ONE">
        <title>Complete genome assembly of Hawai'i environmental nontuberculous mycobacteria reveals unexpected co-isolation with methylobacteria.</title>
        <authorList>
            <person name="Hendrix J."/>
            <person name="Epperson L.E."/>
            <person name="Tong E.I."/>
            <person name="Chan Y.L."/>
            <person name="Hasan N.A."/>
            <person name="Dawrs S.N."/>
            <person name="Norton G.J."/>
            <person name="Virdi R."/>
            <person name="Crooks J.L."/>
            <person name="Chan E.D."/>
            <person name="Honda J.R."/>
            <person name="Strong M."/>
        </authorList>
    </citation>
    <scope>NUCLEOTIDE SEQUENCE [LARGE SCALE GENOMIC DNA]</scope>
    <source>
        <strain evidence="2 3">NJH_HI01</strain>
    </source>
</reference>
<name>A0ABU9ZB79_9HYPH</name>
<dbReference type="InterPro" id="IPR013762">
    <property type="entry name" value="Integrase-like_cat_sf"/>
</dbReference>
<evidence type="ECO:0008006" key="4">
    <source>
        <dbReference type="Google" id="ProtNLM"/>
    </source>
</evidence>
<keyword evidence="3" id="KW-1185">Reference proteome</keyword>
<dbReference type="Proteomes" id="UP001404845">
    <property type="component" value="Unassembled WGS sequence"/>
</dbReference>
<proteinExistence type="predicted"/>
<organism evidence="2 3">
    <name type="scientific">Methylorubrum rhodesianum</name>
    <dbReference type="NCBI Taxonomy" id="29427"/>
    <lineage>
        <taxon>Bacteria</taxon>
        <taxon>Pseudomonadati</taxon>
        <taxon>Pseudomonadota</taxon>
        <taxon>Alphaproteobacteria</taxon>
        <taxon>Hyphomicrobiales</taxon>
        <taxon>Methylobacteriaceae</taxon>
        <taxon>Methylorubrum</taxon>
    </lineage>
</organism>
<comment type="caution">
    <text evidence="2">The sequence shown here is derived from an EMBL/GenBank/DDBJ whole genome shotgun (WGS) entry which is preliminary data.</text>
</comment>
<dbReference type="RefSeq" id="WP_200670655.1">
    <property type="nucleotide sequence ID" value="NZ_JACWCW010000014.1"/>
</dbReference>
<dbReference type="SUPFAM" id="SSF56349">
    <property type="entry name" value="DNA breaking-rejoining enzymes"/>
    <property type="match status" value="1"/>
</dbReference>
<evidence type="ECO:0000313" key="3">
    <source>
        <dbReference type="Proteomes" id="UP001404845"/>
    </source>
</evidence>
<dbReference type="EMBL" id="JAQYXL010000001">
    <property type="protein sequence ID" value="MEN3228667.1"/>
    <property type="molecule type" value="Genomic_DNA"/>
</dbReference>
<evidence type="ECO:0000313" key="2">
    <source>
        <dbReference type="EMBL" id="MEN3228667.1"/>
    </source>
</evidence>
<keyword evidence="1" id="KW-0233">DNA recombination</keyword>
<protein>
    <recommendedName>
        <fullName evidence="4">Integrase</fullName>
    </recommendedName>
</protein>
<dbReference type="Gene3D" id="1.10.443.10">
    <property type="entry name" value="Intergrase catalytic core"/>
    <property type="match status" value="1"/>
</dbReference>